<accession>A0AA39Q4C9</accession>
<dbReference type="AlphaFoldDB" id="A0AA39Q4C9"/>
<reference evidence="2" key="1">
    <citation type="submission" date="2023-06" db="EMBL/GenBank/DDBJ databases">
        <authorList>
            <consortium name="Lawrence Berkeley National Laboratory"/>
            <person name="Ahrendt S."/>
            <person name="Sahu N."/>
            <person name="Indic B."/>
            <person name="Wong-Bajracharya J."/>
            <person name="Merenyi Z."/>
            <person name="Ke H.-M."/>
            <person name="Monk M."/>
            <person name="Kocsube S."/>
            <person name="Drula E."/>
            <person name="Lipzen A."/>
            <person name="Balint B."/>
            <person name="Henrissat B."/>
            <person name="Andreopoulos B."/>
            <person name="Martin F.M."/>
            <person name="Harder C.B."/>
            <person name="Rigling D."/>
            <person name="Ford K.L."/>
            <person name="Foster G.D."/>
            <person name="Pangilinan J."/>
            <person name="Papanicolaou A."/>
            <person name="Barry K."/>
            <person name="LaButti K."/>
            <person name="Viragh M."/>
            <person name="Koriabine M."/>
            <person name="Yan M."/>
            <person name="Riley R."/>
            <person name="Champramary S."/>
            <person name="Plett K.L."/>
            <person name="Tsai I.J."/>
            <person name="Slot J."/>
            <person name="Sipos G."/>
            <person name="Plett J."/>
            <person name="Nagy L.G."/>
            <person name="Grigoriev I.V."/>
        </authorList>
    </citation>
    <scope>NUCLEOTIDE SEQUENCE</scope>
    <source>
        <strain evidence="2">HWK02</strain>
    </source>
</reference>
<proteinExistence type="predicted"/>
<comment type="caution">
    <text evidence="2">The sequence shown here is derived from an EMBL/GenBank/DDBJ whole genome shotgun (WGS) entry which is preliminary data.</text>
</comment>
<protein>
    <submittedName>
        <fullName evidence="2">Uncharacterized protein</fullName>
    </submittedName>
</protein>
<sequence length="122" mass="13164">MYLPCSSPPSGLKVAVLVVIIRITALPCKFEDPDLKIAICCPFLSPAASSLVVQAHARPSSVRNDGRNTEFLQGSESGAGKGKVPRLLRPLIARMLLAQFMHGTQNSRKKTVPKKSVPSKLQ</sequence>
<dbReference type="EMBL" id="JAUEPU010000019">
    <property type="protein sequence ID" value="KAK0494959.1"/>
    <property type="molecule type" value="Genomic_DNA"/>
</dbReference>
<evidence type="ECO:0000256" key="1">
    <source>
        <dbReference type="SAM" id="MobiDB-lite"/>
    </source>
</evidence>
<evidence type="ECO:0000313" key="2">
    <source>
        <dbReference type="EMBL" id="KAK0494959.1"/>
    </source>
</evidence>
<dbReference type="Proteomes" id="UP001175228">
    <property type="component" value="Unassembled WGS sequence"/>
</dbReference>
<organism evidence="2 3">
    <name type="scientific">Armillaria luteobubalina</name>
    <dbReference type="NCBI Taxonomy" id="153913"/>
    <lineage>
        <taxon>Eukaryota</taxon>
        <taxon>Fungi</taxon>
        <taxon>Dikarya</taxon>
        <taxon>Basidiomycota</taxon>
        <taxon>Agaricomycotina</taxon>
        <taxon>Agaricomycetes</taxon>
        <taxon>Agaricomycetidae</taxon>
        <taxon>Agaricales</taxon>
        <taxon>Marasmiineae</taxon>
        <taxon>Physalacriaceae</taxon>
        <taxon>Armillaria</taxon>
    </lineage>
</organism>
<name>A0AA39Q4C9_9AGAR</name>
<evidence type="ECO:0000313" key="3">
    <source>
        <dbReference type="Proteomes" id="UP001175228"/>
    </source>
</evidence>
<gene>
    <name evidence="2" type="ORF">EDD18DRAFT_1106817</name>
</gene>
<feature type="region of interest" description="Disordered" evidence="1">
    <location>
        <begin position="61"/>
        <end position="83"/>
    </location>
</feature>
<keyword evidence="3" id="KW-1185">Reference proteome</keyword>
<feature type="region of interest" description="Disordered" evidence="1">
    <location>
        <begin position="102"/>
        <end position="122"/>
    </location>
</feature>